<reference evidence="1" key="1">
    <citation type="submission" date="2022-08" db="EMBL/GenBank/DDBJ databases">
        <authorList>
            <person name="Kallberg Y."/>
            <person name="Tangrot J."/>
            <person name="Rosling A."/>
        </authorList>
    </citation>
    <scope>NUCLEOTIDE SEQUENCE</scope>
    <source>
        <strain evidence="1">Wild A</strain>
    </source>
</reference>
<name>A0A9W4X4R0_9GLOM</name>
<evidence type="ECO:0000313" key="1">
    <source>
        <dbReference type="EMBL" id="CAI2194897.1"/>
    </source>
</evidence>
<accession>A0A9W4X4R0</accession>
<dbReference type="EMBL" id="CAMKVN010011610">
    <property type="protein sequence ID" value="CAI2194897.1"/>
    <property type="molecule type" value="Genomic_DNA"/>
</dbReference>
<dbReference type="AlphaFoldDB" id="A0A9W4X4R0"/>
<evidence type="ECO:0000313" key="2">
    <source>
        <dbReference type="Proteomes" id="UP001153678"/>
    </source>
</evidence>
<keyword evidence="2" id="KW-1185">Reference proteome</keyword>
<organism evidence="1 2">
    <name type="scientific">Funneliformis geosporum</name>
    <dbReference type="NCBI Taxonomy" id="1117311"/>
    <lineage>
        <taxon>Eukaryota</taxon>
        <taxon>Fungi</taxon>
        <taxon>Fungi incertae sedis</taxon>
        <taxon>Mucoromycota</taxon>
        <taxon>Glomeromycotina</taxon>
        <taxon>Glomeromycetes</taxon>
        <taxon>Glomerales</taxon>
        <taxon>Glomeraceae</taxon>
        <taxon>Funneliformis</taxon>
    </lineage>
</organism>
<gene>
    <name evidence="1" type="ORF">FWILDA_LOCUS16806</name>
</gene>
<proteinExistence type="predicted"/>
<dbReference type="Proteomes" id="UP001153678">
    <property type="component" value="Unassembled WGS sequence"/>
</dbReference>
<protein>
    <submittedName>
        <fullName evidence="1">2239_t:CDS:1</fullName>
    </submittedName>
</protein>
<comment type="caution">
    <text evidence="1">The sequence shown here is derived from an EMBL/GenBank/DDBJ whole genome shotgun (WGS) entry which is preliminary data.</text>
</comment>
<sequence>MTTLYGNDDFTILRNMSTSQSTQSTQDTATTSFMSTSSNFELSELKKYRQYWWKTGKLHSKARWEEATLPYELTTEVPFDTYVERTDKYNIHGWWEWKNGTVIVIELPTKFHERCVGAIIREINLVTGGVRSTNVDILYDGATTTKTPRTGKEADASWLPVSKPRLIRGGCDESGTQPWSNLVVEIAYSQSEADVKNKVEQYWLQGGRAHDAIAIKIEEPIAPATRPSIMTAWHYCINNRTAIGALNPTMYEFGTIDRNGNPIILQPGQCIINIQLACLYHGVPANVLNPPPPPLPRLPPPNPFATLPNPIPIDMFHVQFAILNN</sequence>
<dbReference type="OrthoDB" id="2364290at2759"/>